<dbReference type="AlphaFoldDB" id="A0A521DA14"/>
<evidence type="ECO:0000313" key="2">
    <source>
        <dbReference type="Proteomes" id="UP000315971"/>
    </source>
</evidence>
<proteinExistence type="predicted"/>
<keyword evidence="2" id="KW-1185">Reference proteome</keyword>
<evidence type="ECO:0000313" key="1">
    <source>
        <dbReference type="EMBL" id="SMO68493.1"/>
    </source>
</evidence>
<organism evidence="1 2">
    <name type="scientific">Solitalea koreensis</name>
    <dbReference type="NCBI Taxonomy" id="543615"/>
    <lineage>
        <taxon>Bacteria</taxon>
        <taxon>Pseudomonadati</taxon>
        <taxon>Bacteroidota</taxon>
        <taxon>Sphingobacteriia</taxon>
        <taxon>Sphingobacteriales</taxon>
        <taxon>Sphingobacteriaceae</taxon>
        <taxon>Solitalea</taxon>
    </lineage>
</organism>
<name>A0A521DA14_9SPHI</name>
<accession>A0A521DA14</accession>
<reference evidence="1 2" key="1">
    <citation type="submission" date="2017-05" db="EMBL/GenBank/DDBJ databases">
        <authorList>
            <person name="Varghese N."/>
            <person name="Submissions S."/>
        </authorList>
    </citation>
    <scope>NUCLEOTIDE SEQUENCE [LARGE SCALE GENOMIC DNA]</scope>
    <source>
        <strain evidence="1 2">DSM 21342</strain>
    </source>
</reference>
<dbReference type="EMBL" id="FXSZ01000006">
    <property type="protein sequence ID" value="SMO68493.1"/>
    <property type="molecule type" value="Genomic_DNA"/>
</dbReference>
<sequence>MNPTKNKGDQVDRLYFLYIFKKNYLAGTKSAALA</sequence>
<dbReference type="Proteomes" id="UP000315971">
    <property type="component" value="Unassembled WGS sequence"/>
</dbReference>
<gene>
    <name evidence="1" type="ORF">SAMN06265350_106104</name>
</gene>
<protein>
    <submittedName>
        <fullName evidence="1">Uncharacterized protein</fullName>
    </submittedName>
</protein>